<evidence type="ECO:0000256" key="3">
    <source>
        <dbReference type="ARBA" id="ARBA00022553"/>
    </source>
</evidence>
<dbReference type="FunFam" id="2.30.38.10:FF:000001">
    <property type="entry name" value="Non-ribosomal peptide synthetase PvdI"/>
    <property type="match status" value="1"/>
</dbReference>
<dbReference type="Pfam" id="PF00501">
    <property type="entry name" value="AMP-binding"/>
    <property type="match status" value="1"/>
</dbReference>
<dbReference type="EMBL" id="AAXW01000011">
    <property type="protein sequence ID" value="EAZ91770.1"/>
    <property type="molecule type" value="Genomic_DNA"/>
</dbReference>
<keyword evidence="4" id="KW-0560">Oxidoreductase</keyword>
<dbReference type="SUPFAM" id="SSF51197">
    <property type="entry name" value="Clavaminate synthase-like"/>
    <property type="match status" value="1"/>
</dbReference>
<name>A3INW8_9CHRO</name>
<dbReference type="InterPro" id="IPR010071">
    <property type="entry name" value="AA_adenyl_dom"/>
</dbReference>
<dbReference type="InterPro" id="IPR000873">
    <property type="entry name" value="AMP-dep_synth/lig_dom"/>
</dbReference>
<dbReference type="InterPro" id="IPR020806">
    <property type="entry name" value="PKS_PP-bd"/>
</dbReference>
<dbReference type="GO" id="GO:0072330">
    <property type="term" value="P:monocarboxylic acid biosynthetic process"/>
    <property type="evidence" value="ECO:0007669"/>
    <property type="project" value="UniProtKB-ARBA"/>
</dbReference>
<evidence type="ECO:0000313" key="6">
    <source>
        <dbReference type="EMBL" id="EAZ91770.1"/>
    </source>
</evidence>
<dbReference type="Gene3D" id="3.30.559.30">
    <property type="entry name" value="Nonribosomal peptide synthetase, condensation domain"/>
    <property type="match status" value="2"/>
</dbReference>
<dbReference type="GO" id="GO:0008610">
    <property type="term" value="P:lipid biosynthetic process"/>
    <property type="evidence" value="ECO:0007669"/>
    <property type="project" value="UniProtKB-ARBA"/>
</dbReference>
<accession>A3INW8</accession>
<dbReference type="Gene3D" id="3.30.300.30">
    <property type="match status" value="1"/>
</dbReference>
<dbReference type="GO" id="GO:0016491">
    <property type="term" value="F:oxidoreductase activity"/>
    <property type="evidence" value="ECO:0007669"/>
    <property type="project" value="UniProtKB-KW"/>
</dbReference>
<dbReference type="InterPro" id="IPR009081">
    <property type="entry name" value="PP-bd_ACP"/>
</dbReference>
<dbReference type="Gene3D" id="3.40.50.980">
    <property type="match status" value="2"/>
</dbReference>
<dbReference type="Pfam" id="PF13193">
    <property type="entry name" value="AMP-binding_C"/>
    <property type="match status" value="1"/>
</dbReference>
<keyword evidence="2" id="KW-0596">Phosphopantetheine</keyword>
<dbReference type="FunFam" id="3.40.50.980:FF:000001">
    <property type="entry name" value="Non-ribosomal peptide synthetase"/>
    <property type="match status" value="1"/>
</dbReference>
<dbReference type="FunFam" id="3.30.559.10:FF:000012">
    <property type="entry name" value="Non-ribosomal peptide synthetase"/>
    <property type="match status" value="2"/>
</dbReference>
<dbReference type="Pfam" id="PF00550">
    <property type="entry name" value="PP-binding"/>
    <property type="match status" value="1"/>
</dbReference>
<evidence type="ECO:0000256" key="4">
    <source>
        <dbReference type="ARBA" id="ARBA00023002"/>
    </source>
</evidence>
<dbReference type="GO" id="GO:0043041">
    <property type="term" value="P:amino acid activation for nonribosomal peptide biosynthetic process"/>
    <property type="evidence" value="ECO:0007669"/>
    <property type="project" value="TreeGrafter"/>
</dbReference>
<keyword evidence="3" id="KW-0597">Phosphoprotein</keyword>
<gene>
    <name evidence="6" type="ORF">CY0110_07414</name>
</gene>
<dbReference type="Proteomes" id="UP000003781">
    <property type="component" value="Unassembled WGS sequence"/>
</dbReference>
<dbReference type="FunFam" id="3.30.300.30:FF:000010">
    <property type="entry name" value="Enterobactin synthetase component F"/>
    <property type="match status" value="1"/>
</dbReference>
<keyword evidence="7" id="KW-1185">Reference proteome</keyword>
<dbReference type="Gene3D" id="3.60.130.10">
    <property type="entry name" value="Clavaminate synthase-like"/>
    <property type="match status" value="1"/>
</dbReference>
<dbReference type="InterPro" id="IPR001242">
    <property type="entry name" value="Condensation_dom"/>
</dbReference>
<dbReference type="Gene3D" id="2.30.38.10">
    <property type="entry name" value="Luciferase, Domain 3"/>
    <property type="match status" value="1"/>
</dbReference>
<dbReference type="FunFam" id="3.40.50.12780:FF:000012">
    <property type="entry name" value="Non-ribosomal peptide synthetase"/>
    <property type="match status" value="1"/>
</dbReference>
<dbReference type="SMART" id="SM00823">
    <property type="entry name" value="PKS_PP"/>
    <property type="match status" value="1"/>
</dbReference>
<dbReference type="PROSITE" id="PS00455">
    <property type="entry name" value="AMP_BINDING"/>
    <property type="match status" value="1"/>
</dbReference>
<dbReference type="GO" id="GO:0044550">
    <property type="term" value="P:secondary metabolite biosynthetic process"/>
    <property type="evidence" value="ECO:0007669"/>
    <property type="project" value="UniProtKB-ARBA"/>
</dbReference>
<dbReference type="GO" id="GO:0031177">
    <property type="term" value="F:phosphopantetheine binding"/>
    <property type="evidence" value="ECO:0007669"/>
    <property type="project" value="InterPro"/>
</dbReference>
<dbReference type="GO" id="GO:0005829">
    <property type="term" value="C:cytosol"/>
    <property type="evidence" value="ECO:0007669"/>
    <property type="project" value="TreeGrafter"/>
</dbReference>
<dbReference type="Gene3D" id="3.30.559.10">
    <property type="entry name" value="Chloramphenicol acetyltransferase-like domain"/>
    <property type="match status" value="2"/>
</dbReference>
<dbReference type="FunFam" id="1.10.1200.10:FF:000016">
    <property type="entry name" value="Non-ribosomal peptide synthase"/>
    <property type="match status" value="1"/>
</dbReference>
<sequence length="1876" mass="214685">MRAEDLELFEYLLEDEGVDSTSPQGIPLRDNPDEIPLSSAQTRLWFLTQLDPESCAYNLPGALQLTGKLNFKALEDSINEIVQRHEVLRTNFREIEGQPQAHLIPNITVTIPIIDLRSHSPEDTNTEIERLSKEEEETPFNLAESPLIRLKLLRLTDDEQILLLNLHHIVADAWSKGVFIEELKQLYYAFSLGKPSPLPVLPIQYADFAHWQQKRLQGELLTQQLDYWKQQLTDITPLSLPIDKPRPLTQTFNGAGESFILPSAVTEQLNALAKQQDATLFMTLLSAFFVLLYRYTQQEDICIGSPIANRSHQEVEPLIGFFLNTLVFRANLSKNPSFLDVLNRVKKVCLEAYENQDFPFEKLVEQLQPSRHLNHSPLFQVLFTLQKNTAKENLSLPGLSVEVIEKEWTTAKFDLSLNMEETDQGLRGMFEYKTDLFEPETIQRMVGHFLTLLNNILSSPNQSIQTVPLLTELERQNLLIKCNKTDANYPKNSCLHQLLETQAEKTPDRVAIEFNNKKLTYSQLNQKANQLAYHLQQSGVKPNNLVAICVERSIEMLIGLLAILKAGGTYIPIDPTYPSERINYILEHSQVNVILTQSWVWKENREKYTIIAIDKITLHPTPYTPHPHLTPQDLAYIIYTSGSTGKPKGVEISHQGIVNFLWSMAQQPGINSDDILLSVTTLSFDIAGLELFLPLITGAKVVIVSRQTVIDGVALSQKIDQSNASMMQATPATWQMLIDAGWKGKKDLKILCGGEALSKTLVKELLTKSQELWNMYGPTETTVWSMIEKIETEDNITIGRPINNTQIYILDNHLQPVPIGIPGELYIGGDGLARGYVNRRDLTEERFINSPFNPGKKIYKTGDIAKYLPNGKVEYIGRSDYQVKIRGFRIELGEIESQLNQHLGVKNAVVVAKKEASGINPLVAYYVSQKESNVTDENLRDFLKKKLPDYMMPLVFISLAEFPLTPNGKIDRKALPEPRETFTDKAFTAPHTPTEKELVSIWQEILGVIVGINNDFFALGGHSLLATQVISRIRQKLKVEIPLRSLFEFSTIAQLSQVIDNHNITAKPIIKKVSRQQPLPLSFAQQRLWFLDQLEPENHAYNMSGAIQLQGELNEEALEKSINEIVRRHEVLRTTFNTNNGQPIQVIKSQNYIPLDKENLQLVSRQEKEEKIKEIAIQETEKPFNLEKDSLLRTKLLKLEENSHILLFTLHHIIFDIWSTGVIIKELSTLYHAFCQNQPSPLPELPIQYADFAYWQHQWLQGKTLKQEYQYWLKKLENFPTLNLAEINKKIGTISHKNLSKGSQTFTLSPTLSQQLNKVSQQTGVTLFMTILAALNVLLHRHTKENDIVIGTDVANRNHKETEVLIGFFINIILLRNDLSGKPSFRELLSQIRETTLEAYAHQDFPFAKLVEILQPERSLDQTPLFQVLLVFQNAPVPPLELSGLTIKPLQLYEGEARFDLVLFIEETSEGIKGTWKYKSNILNPSTIYQLSNHFQTLLQKIVNNPDLTIEELEMQSEAEKEQKIQQQSQREKAKLNKFKKFKRIQPKAVVVSSKQLIKTEQFKPNEPLPLIIQPNINDIDIMEWAKNNRPYLEEKLQQHGAILFRGFNFNQVSDFETLSQAICPNLFGNYGDLPREGISNKVYGSTPYPADKAILFHNESSHLNSWPQKIWFFCVQPAEQGGETPIVDCRKIYQKLDSDIIQTLEEKQLMYVRNYSKDFDVSWQEFFKTDNKKQVESYCKKNTIEWEWLPNDGLRTKKVSPAIIQHPTTQECVFFNQVQLHHISFLDSDIRQSLLSNFGYEGLPRNVYYGDGSPIEDKVMNQIKTIYQNLSVSFAWQKGDILMLDNMLTAHSRNPYQGKRKIVVAMGNLVNLHER</sequence>
<dbReference type="InterPro" id="IPR045851">
    <property type="entry name" value="AMP-bd_C_sf"/>
</dbReference>
<dbReference type="NCBIfam" id="TIGR01733">
    <property type="entry name" value="AA-adenyl-dom"/>
    <property type="match status" value="1"/>
</dbReference>
<comment type="cofactor">
    <cofactor evidence="1">
        <name>pantetheine 4'-phosphate</name>
        <dbReference type="ChEBI" id="CHEBI:47942"/>
    </cofactor>
</comment>
<reference evidence="6 7" key="1">
    <citation type="submission" date="2007-03" db="EMBL/GenBank/DDBJ databases">
        <authorList>
            <person name="Stal L."/>
            <person name="Ferriera S."/>
            <person name="Johnson J."/>
            <person name="Kravitz S."/>
            <person name="Beeson K."/>
            <person name="Sutton G."/>
            <person name="Rogers Y.-H."/>
            <person name="Friedman R."/>
            <person name="Frazier M."/>
            <person name="Venter J.C."/>
        </authorList>
    </citation>
    <scope>NUCLEOTIDE SEQUENCE [LARGE SCALE GENOMIC DNA]</scope>
    <source>
        <strain evidence="6 7">CCY0110</strain>
    </source>
</reference>
<dbReference type="RefSeq" id="WP_008275090.1">
    <property type="nucleotide sequence ID" value="NZ_AAXW01000011.1"/>
</dbReference>
<dbReference type="CDD" id="cd12116">
    <property type="entry name" value="A_NRPS_Ta1_like"/>
    <property type="match status" value="1"/>
</dbReference>
<dbReference type="InterPro" id="IPR003819">
    <property type="entry name" value="TauD/TfdA-like"/>
</dbReference>
<dbReference type="InterPro" id="IPR006162">
    <property type="entry name" value="Ppantetheine_attach_site"/>
</dbReference>
<dbReference type="SUPFAM" id="SSF56801">
    <property type="entry name" value="Acetyl-CoA synthetase-like"/>
    <property type="match status" value="1"/>
</dbReference>
<feature type="domain" description="Carrier" evidence="5">
    <location>
        <begin position="989"/>
        <end position="1063"/>
    </location>
</feature>
<dbReference type="Gene3D" id="1.10.1200.10">
    <property type="entry name" value="ACP-like"/>
    <property type="match status" value="1"/>
</dbReference>
<evidence type="ECO:0000256" key="1">
    <source>
        <dbReference type="ARBA" id="ARBA00001957"/>
    </source>
</evidence>
<dbReference type="InterPro" id="IPR042098">
    <property type="entry name" value="TauD-like_sf"/>
</dbReference>
<evidence type="ECO:0000313" key="7">
    <source>
        <dbReference type="Proteomes" id="UP000003781"/>
    </source>
</evidence>
<dbReference type="PANTHER" id="PTHR45527:SF1">
    <property type="entry name" value="FATTY ACID SYNTHASE"/>
    <property type="match status" value="1"/>
</dbReference>
<comment type="caution">
    <text evidence="6">The sequence shown here is derived from an EMBL/GenBank/DDBJ whole genome shotgun (WGS) entry which is preliminary data.</text>
</comment>
<dbReference type="Pfam" id="PF02668">
    <property type="entry name" value="TauD"/>
    <property type="match status" value="1"/>
</dbReference>
<dbReference type="PANTHER" id="PTHR45527">
    <property type="entry name" value="NONRIBOSOMAL PEPTIDE SYNTHETASE"/>
    <property type="match status" value="1"/>
</dbReference>
<dbReference type="OrthoDB" id="9757538at2"/>
<dbReference type="PROSITE" id="PS00012">
    <property type="entry name" value="PHOSPHOPANTETHEINE"/>
    <property type="match status" value="1"/>
</dbReference>
<protein>
    <submittedName>
        <fullName evidence="6">Peptide synthetase</fullName>
    </submittedName>
</protein>
<dbReference type="Pfam" id="PF00668">
    <property type="entry name" value="Condensation"/>
    <property type="match status" value="2"/>
</dbReference>
<evidence type="ECO:0000259" key="5">
    <source>
        <dbReference type="PROSITE" id="PS50075"/>
    </source>
</evidence>
<dbReference type="eggNOG" id="COG1020">
    <property type="taxonomic scope" value="Bacteria"/>
</dbReference>
<dbReference type="InterPro" id="IPR020845">
    <property type="entry name" value="AMP-binding_CS"/>
</dbReference>
<proteinExistence type="predicted"/>
<dbReference type="InterPro" id="IPR023213">
    <property type="entry name" value="CAT-like_dom_sf"/>
</dbReference>
<dbReference type="SUPFAM" id="SSF47336">
    <property type="entry name" value="ACP-like"/>
    <property type="match status" value="1"/>
</dbReference>
<organism evidence="6 7">
    <name type="scientific">Crocosphaera chwakensis CCY0110</name>
    <dbReference type="NCBI Taxonomy" id="391612"/>
    <lineage>
        <taxon>Bacteria</taxon>
        <taxon>Bacillati</taxon>
        <taxon>Cyanobacteriota</taxon>
        <taxon>Cyanophyceae</taxon>
        <taxon>Oscillatoriophycideae</taxon>
        <taxon>Chroococcales</taxon>
        <taxon>Aphanothecaceae</taxon>
        <taxon>Crocosphaera</taxon>
        <taxon>Crocosphaera chwakensis</taxon>
    </lineage>
</organism>
<dbReference type="PROSITE" id="PS50075">
    <property type="entry name" value="CARRIER"/>
    <property type="match status" value="1"/>
</dbReference>
<evidence type="ECO:0000256" key="2">
    <source>
        <dbReference type="ARBA" id="ARBA00022450"/>
    </source>
</evidence>
<dbReference type="SUPFAM" id="SSF52777">
    <property type="entry name" value="CoA-dependent acyltransferases"/>
    <property type="match status" value="4"/>
</dbReference>
<dbReference type="InterPro" id="IPR025110">
    <property type="entry name" value="AMP-bd_C"/>
</dbReference>
<dbReference type="CDD" id="cd19531">
    <property type="entry name" value="LCL_NRPS-like"/>
    <property type="match status" value="2"/>
</dbReference>
<dbReference type="InterPro" id="IPR036736">
    <property type="entry name" value="ACP-like_sf"/>
</dbReference>